<feature type="domain" description="Radical SAM core" evidence="10">
    <location>
        <begin position="30"/>
        <end position="262"/>
    </location>
</feature>
<evidence type="ECO:0000256" key="2">
    <source>
        <dbReference type="ARBA" id="ARBA00017228"/>
    </source>
</evidence>
<keyword evidence="8 9" id="KW-0143">Chaperone</keyword>
<keyword evidence="3 9" id="KW-0349">Heme</keyword>
<dbReference type="GO" id="GO:0046872">
    <property type="term" value="F:metal ion binding"/>
    <property type="evidence" value="ECO:0007669"/>
    <property type="project" value="UniProtKB-UniRule"/>
</dbReference>
<comment type="caution">
    <text evidence="11">The sequence shown here is derived from an EMBL/GenBank/DDBJ whole genome shotgun (WGS) entry which is preliminary data.</text>
</comment>
<keyword evidence="6 9" id="KW-0408">Iron</keyword>
<dbReference type="GO" id="GO:0004109">
    <property type="term" value="F:coproporphyrinogen oxidase activity"/>
    <property type="evidence" value="ECO:0007669"/>
    <property type="project" value="InterPro"/>
</dbReference>
<dbReference type="GO" id="GO:0051539">
    <property type="term" value="F:4 iron, 4 sulfur cluster binding"/>
    <property type="evidence" value="ECO:0007669"/>
    <property type="project" value="UniProtKB-UniRule"/>
</dbReference>
<gene>
    <name evidence="11" type="ORF">FEZ08_02935</name>
</gene>
<dbReference type="PANTHER" id="PTHR13932:SF5">
    <property type="entry name" value="RADICAL S-ADENOSYL METHIONINE DOMAIN-CONTAINING PROTEIN 1, MITOCHONDRIAL"/>
    <property type="match status" value="1"/>
</dbReference>
<protein>
    <recommendedName>
        <fullName evidence="2 9">Heme chaperone HemW</fullName>
    </recommendedName>
</protein>
<evidence type="ECO:0000313" key="12">
    <source>
        <dbReference type="Proteomes" id="UP000306912"/>
    </source>
</evidence>
<sequence length="407" mass="46627">MFTSLYICDIIKPDHQQGKCSFVDKRIISEVNQVIDALYIHIPFCNQICTYCDFSKIYYANQARHEYITQLHRELALLLPEARPLRTVYFGGGTPSSMDLEELEYLFSAINPFIGENTECTFEANPESLTFAKLEFLRQAGVNRLSIGVQTFDEERLQLLGRTHSRSDVERCISDAKRAGFTNINIDFIYALPKQTLADLQKDISHFLDLEVTHISTYALIVEPHTVFGIGAKQGWFSETDEELQFVMYSYVQEALQEAGYEHYEVSNFAKPGFESRHNLTYWNADEYYGIGLGAHGYIAGVRYGNTRSINKYIAMLEQGERPLVAEERLSQQAQMEEFVFLGLRKREGIDPAEFGRRFNTPFEEIYGDIVARFIATEKLEVVGGYIRLAQEGIFVSNEVLQAFLLD</sequence>
<dbReference type="FunCoup" id="A0A5R8QFQ8">
    <property type="interactions" value="329"/>
</dbReference>
<dbReference type="EMBL" id="VBWP01000002">
    <property type="protein sequence ID" value="TLG76590.1"/>
    <property type="molecule type" value="Genomic_DNA"/>
</dbReference>
<dbReference type="SFLD" id="SFLDG01065">
    <property type="entry name" value="anaerobic_coproporphyrinogen-I"/>
    <property type="match status" value="1"/>
</dbReference>
<dbReference type="PANTHER" id="PTHR13932">
    <property type="entry name" value="COPROPORPHYRINIGEN III OXIDASE"/>
    <property type="match status" value="1"/>
</dbReference>
<dbReference type="InterPro" id="IPR058240">
    <property type="entry name" value="rSAM_sf"/>
</dbReference>
<dbReference type="InterPro" id="IPR004559">
    <property type="entry name" value="HemW-like"/>
</dbReference>
<comment type="subcellular location">
    <subcellularLocation>
        <location evidence="9">Cytoplasm</location>
    </subcellularLocation>
</comment>
<dbReference type="SFLD" id="SFLDF00562">
    <property type="entry name" value="HemN-like__clustered_with_heat"/>
    <property type="match status" value="1"/>
</dbReference>
<dbReference type="SUPFAM" id="SSF102114">
    <property type="entry name" value="Radical SAM enzymes"/>
    <property type="match status" value="1"/>
</dbReference>
<dbReference type="InterPro" id="IPR013785">
    <property type="entry name" value="Aldolase_TIM"/>
</dbReference>
<dbReference type="CDD" id="cd01335">
    <property type="entry name" value="Radical_SAM"/>
    <property type="match status" value="1"/>
</dbReference>
<evidence type="ECO:0000256" key="4">
    <source>
        <dbReference type="ARBA" id="ARBA00022691"/>
    </source>
</evidence>
<dbReference type="SMART" id="SM00729">
    <property type="entry name" value="Elp3"/>
    <property type="match status" value="1"/>
</dbReference>
<dbReference type="OrthoDB" id="9808022at2"/>
<keyword evidence="12" id="KW-1185">Reference proteome</keyword>
<keyword evidence="4 9" id="KW-0949">S-adenosyl-L-methionine</keyword>
<dbReference type="SFLD" id="SFLDS00029">
    <property type="entry name" value="Radical_SAM"/>
    <property type="match status" value="1"/>
</dbReference>
<keyword evidence="5 9" id="KW-0479">Metal-binding</keyword>
<dbReference type="InterPro" id="IPR034505">
    <property type="entry name" value="Coproporphyrinogen-III_oxidase"/>
</dbReference>
<dbReference type="InterPro" id="IPR007197">
    <property type="entry name" value="rSAM"/>
</dbReference>
<keyword evidence="9" id="KW-0004">4Fe-4S</keyword>
<dbReference type="InterPro" id="IPR006638">
    <property type="entry name" value="Elp3/MiaA/NifB-like_rSAM"/>
</dbReference>
<dbReference type="AlphaFoldDB" id="A0A5R8QFQ8"/>
<keyword evidence="7 9" id="KW-0411">Iron-sulfur</keyword>
<dbReference type="InterPro" id="IPR010723">
    <property type="entry name" value="HemN_C"/>
</dbReference>
<evidence type="ECO:0000256" key="8">
    <source>
        <dbReference type="ARBA" id="ARBA00023186"/>
    </source>
</evidence>
<evidence type="ECO:0000256" key="1">
    <source>
        <dbReference type="ARBA" id="ARBA00006100"/>
    </source>
</evidence>
<evidence type="ECO:0000313" key="11">
    <source>
        <dbReference type="EMBL" id="TLG76590.1"/>
    </source>
</evidence>
<keyword evidence="9" id="KW-0963">Cytoplasm</keyword>
<evidence type="ECO:0000259" key="10">
    <source>
        <dbReference type="PROSITE" id="PS51918"/>
    </source>
</evidence>
<accession>A0A5R8QFQ8</accession>
<dbReference type="SFLD" id="SFLDF00288">
    <property type="entry name" value="HemN-like__clustered_with_nucl"/>
    <property type="match status" value="1"/>
</dbReference>
<dbReference type="PROSITE" id="PS51918">
    <property type="entry name" value="RADICAL_SAM"/>
    <property type="match status" value="1"/>
</dbReference>
<dbReference type="GO" id="GO:0006779">
    <property type="term" value="P:porphyrin-containing compound biosynthetic process"/>
    <property type="evidence" value="ECO:0007669"/>
    <property type="project" value="InterPro"/>
</dbReference>
<dbReference type="Pfam" id="PF04055">
    <property type="entry name" value="Radical_SAM"/>
    <property type="match status" value="1"/>
</dbReference>
<comment type="function">
    <text evidence="9">Probably acts as a heme chaperone, transferring heme to an unknown acceptor. Binds one molecule of heme per monomer, possibly covalently. Binds 1 [4Fe-4S] cluster. The cluster is coordinated with 3 cysteines and an exchangeable S-adenosyl-L-methionine.</text>
</comment>
<reference evidence="11 12" key="1">
    <citation type="submission" date="2019-05" db="EMBL/GenBank/DDBJ databases">
        <title>Culicoidintestinum kansasii gen. nov., sp. nov. from the gastrointestinal tract of the biting midge, Culicoides sonorensis.</title>
        <authorList>
            <person name="Neupane S."/>
            <person name="Ghosh A."/>
            <person name="Gunther S."/>
            <person name="Martin K."/>
            <person name="Zurek L."/>
        </authorList>
    </citation>
    <scope>NUCLEOTIDE SEQUENCE [LARGE SCALE GENOMIC DNA]</scope>
    <source>
        <strain evidence="11 12">CS-1</strain>
    </source>
</reference>
<evidence type="ECO:0000256" key="3">
    <source>
        <dbReference type="ARBA" id="ARBA00022617"/>
    </source>
</evidence>
<name>A0A5R8QFQ8_9FIRM</name>
<dbReference type="NCBIfam" id="TIGR00539">
    <property type="entry name" value="hemN_rel"/>
    <property type="match status" value="1"/>
</dbReference>
<dbReference type="Gene3D" id="3.20.20.70">
    <property type="entry name" value="Aldolase class I"/>
    <property type="match status" value="1"/>
</dbReference>
<organism evidence="11 12">
    <name type="scientific">Culicoidibacter larvae</name>
    <dbReference type="NCBI Taxonomy" id="2579976"/>
    <lineage>
        <taxon>Bacteria</taxon>
        <taxon>Bacillati</taxon>
        <taxon>Bacillota</taxon>
        <taxon>Culicoidibacteria</taxon>
        <taxon>Culicoidibacterales</taxon>
        <taxon>Culicoidibacteraceae</taxon>
        <taxon>Culicoidibacter</taxon>
    </lineage>
</organism>
<evidence type="ECO:0000256" key="5">
    <source>
        <dbReference type="ARBA" id="ARBA00022723"/>
    </source>
</evidence>
<dbReference type="InParanoid" id="A0A5R8QFQ8"/>
<dbReference type="Pfam" id="PF06969">
    <property type="entry name" value="HemN_C"/>
    <property type="match status" value="1"/>
</dbReference>
<proteinExistence type="inferred from homology"/>
<evidence type="ECO:0000256" key="6">
    <source>
        <dbReference type="ARBA" id="ARBA00023004"/>
    </source>
</evidence>
<evidence type="ECO:0000256" key="7">
    <source>
        <dbReference type="ARBA" id="ARBA00023014"/>
    </source>
</evidence>
<comment type="similarity">
    <text evidence="1">Belongs to the anaerobic coproporphyrinogen-III oxidase family. HemW subfamily.</text>
</comment>
<dbReference type="Proteomes" id="UP000306912">
    <property type="component" value="Unassembled WGS sequence"/>
</dbReference>
<dbReference type="GO" id="GO:0005737">
    <property type="term" value="C:cytoplasm"/>
    <property type="evidence" value="ECO:0007669"/>
    <property type="project" value="UniProtKB-SubCell"/>
</dbReference>
<evidence type="ECO:0000256" key="9">
    <source>
        <dbReference type="RuleBase" id="RU364116"/>
    </source>
</evidence>
<dbReference type="SFLD" id="SFLDG01082">
    <property type="entry name" value="B12-binding_domain_containing"/>
    <property type="match status" value="1"/>
</dbReference>